<gene>
    <name evidence="3" type="primary">grpE</name>
    <name evidence="8" type="ORF">SAMN00790413_03018</name>
</gene>
<dbReference type="SUPFAM" id="SSF51064">
    <property type="entry name" value="Head domain of nucleotide exchange factor GrpE"/>
    <property type="match status" value="1"/>
</dbReference>
<dbReference type="Proteomes" id="UP000192582">
    <property type="component" value="Unassembled WGS sequence"/>
</dbReference>
<comment type="subunit">
    <text evidence="3">Homodimer.</text>
</comment>
<dbReference type="GO" id="GO:0005737">
    <property type="term" value="C:cytoplasm"/>
    <property type="evidence" value="ECO:0007669"/>
    <property type="project" value="UniProtKB-SubCell"/>
</dbReference>
<dbReference type="Gene3D" id="3.90.20.20">
    <property type="match status" value="1"/>
</dbReference>
<dbReference type="GO" id="GO:0006457">
    <property type="term" value="P:protein folding"/>
    <property type="evidence" value="ECO:0007669"/>
    <property type="project" value="InterPro"/>
</dbReference>
<comment type="function">
    <text evidence="3 4">Participates actively in the response to hyperosmotic and heat shock by preventing the aggregation of stress-denatured proteins, in association with DnaK and GrpE. It is the nucleotide exchange factor for DnaK and may function as a thermosensor. Unfolded proteins bind initially to DnaJ; upon interaction with the DnaJ-bound protein, DnaK hydrolyzes its bound ATP, resulting in the formation of a stable complex. GrpE releases ADP from DnaK; ATP binding to DnaK triggers the release of the substrate protein, thus completing the reaction cycle. Several rounds of ATP-dependent interactions between DnaJ, DnaK and GrpE are required for fully efficient folding.</text>
</comment>
<dbReference type="RefSeq" id="WP_084050411.1">
    <property type="nucleotide sequence ID" value="NZ_FWWU01000009.1"/>
</dbReference>
<evidence type="ECO:0000313" key="9">
    <source>
        <dbReference type="Proteomes" id="UP000192582"/>
    </source>
</evidence>
<dbReference type="OrthoDB" id="9812586at2"/>
<feature type="compositionally biased region" description="Acidic residues" evidence="7">
    <location>
        <begin position="31"/>
        <end position="41"/>
    </location>
</feature>
<feature type="compositionally biased region" description="Basic and acidic residues" evidence="7">
    <location>
        <begin position="1"/>
        <end position="11"/>
    </location>
</feature>
<comment type="subcellular location">
    <subcellularLocation>
        <location evidence="3">Cytoplasm</location>
    </subcellularLocation>
</comment>
<dbReference type="PRINTS" id="PR00773">
    <property type="entry name" value="GRPEPROTEIN"/>
</dbReference>
<dbReference type="InterPro" id="IPR000740">
    <property type="entry name" value="GrpE"/>
</dbReference>
<evidence type="ECO:0000256" key="2">
    <source>
        <dbReference type="ARBA" id="ARBA00023186"/>
    </source>
</evidence>
<feature type="compositionally biased region" description="Polar residues" evidence="7">
    <location>
        <begin position="21"/>
        <end position="30"/>
    </location>
</feature>
<comment type="similarity">
    <text evidence="1 3 5">Belongs to the GrpE family.</text>
</comment>
<keyword evidence="9" id="KW-1185">Reference proteome</keyword>
<keyword evidence="3 4" id="KW-0346">Stress response</keyword>
<accession>A0A1W1VR59</accession>
<dbReference type="CDD" id="cd00446">
    <property type="entry name" value="GrpE"/>
    <property type="match status" value="1"/>
</dbReference>
<feature type="coiled-coil region" evidence="6">
    <location>
        <begin position="59"/>
        <end position="93"/>
    </location>
</feature>
<dbReference type="GO" id="GO:0051082">
    <property type="term" value="F:unfolded protein binding"/>
    <property type="evidence" value="ECO:0007669"/>
    <property type="project" value="TreeGrafter"/>
</dbReference>
<dbReference type="InterPro" id="IPR013805">
    <property type="entry name" value="GrpE_CC"/>
</dbReference>
<keyword evidence="6" id="KW-0175">Coiled coil</keyword>
<dbReference type="AlphaFoldDB" id="A0A1W1VR59"/>
<dbReference type="GO" id="GO:0051087">
    <property type="term" value="F:protein-folding chaperone binding"/>
    <property type="evidence" value="ECO:0007669"/>
    <property type="project" value="InterPro"/>
</dbReference>
<dbReference type="PANTHER" id="PTHR21237">
    <property type="entry name" value="GRPE PROTEIN"/>
    <property type="match status" value="1"/>
</dbReference>
<evidence type="ECO:0000256" key="7">
    <source>
        <dbReference type="SAM" id="MobiDB-lite"/>
    </source>
</evidence>
<organism evidence="8 9">
    <name type="scientific">Deinococcus hopiensis KR-140</name>
    <dbReference type="NCBI Taxonomy" id="695939"/>
    <lineage>
        <taxon>Bacteria</taxon>
        <taxon>Thermotogati</taxon>
        <taxon>Deinococcota</taxon>
        <taxon>Deinococci</taxon>
        <taxon>Deinococcales</taxon>
        <taxon>Deinococcaceae</taxon>
        <taxon>Deinococcus</taxon>
    </lineage>
</organism>
<dbReference type="GO" id="GO:0000774">
    <property type="term" value="F:adenyl-nucleotide exchange factor activity"/>
    <property type="evidence" value="ECO:0007669"/>
    <property type="project" value="InterPro"/>
</dbReference>
<evidence type="ECO:0000313" key="8">
    <source>
        <dbReference type="EMBL" id="SMB95827.1"/>
    </source>
</evidence>
<dbReference type="SUPFAM" id="SSF58014">
    <property type="entry name" value="Coiled-coil domain of nucleotide exchange factor GrpE"/>
    <property type="match status" value="1"/>
</dbReference>
<sequence length="209" mass="22908">MTQDDQNKTQHEQATPEDETTVTASPATETDNMDEDAELEGMDGFPGMDENMFGQVQEMMAKLERADELEKENAELKGKLGRLAADFENYRRRTQEDVDAAKGQGVAKAAEALMPVYDDLDRAVTMGSGDPAKLIPGMQAVQSKVLTVFGGLGLEATGKEGEAFDPRWHEAIQVVPGDADDTIVQVYQLGFRMGERLVRPARVVVSKKD</sequence>
<dbReference type="HAMAP" id="MF_01151">
    <property type="entry name" value="GrpE"/>
    <property type="match status" value="1"/>
</dbReference>
<evidence type="ECO:0000256" key="6">
    <source>
        <dbReference type="SAM" id="Coils"/>
    </source>
</evidence>
<dbReference type="EMBL" id="FWWU01000009">
    <property type="protein sequence ID" value="SMB95827.1"/>
    <property type="molecule type" value="Genomic_DNA"/>
</dbReference>
<evidence type="ECO:0000256" key="5">
    <source>
        <dbReference type="RuleBase" id="RU004478"/>
    </source>
</evidence>
<feature type="region of interest" description="Disordered" evidence="7">
    <location>
        <begin position="1"/>
        <end position="50"/>
    </location>
</feature>
<dbReference type="InterPro" id="IPR009012">
    <property type="entry name" value="GrpE_head"/>
</dbReference>
<dbReference type="PANTHER" id="PTHR21237:SF23">
    <property type="entry name" value="GRPE PROTEIN HOMOLOG, MITOCHONDRIAL"/>
    <property type="match status" value="1"/>
</dbReference>
<protein>
    <recommendedName>
        <fullName evidence="3 4">Protein GrpE</fullName>
    </recommendedName>
    <alternativeName>
        <fullName evidence="3">HSP-70 cofactor</fullName>
    </alternativeName>
</protein>
<keyword evidence="2 3" id="KW-0143">Chaperone</keyword>
<dbReference type="STRING" id="695939.SAMN00790413_03018"/>
<evidence type="ECO:0000256" key="3">
    <source>
        <dbReference type="HAMAP-Rule" id="MF_01151"/>
    </source>
</evidence>
<reference evidence="8 9" key="1">
    <citation type="submission" date="2017-04" db="EMBL/GenBank/DDBJ databases">
        <authorList>
            <person name="Afonso C.L."/>
            <person name="Miller P.J."/>
            <person name="Scott M.A."/>
            <person name="Spackman E."/>
            <person name="Goraichik I."/>
            <person name="Dimitrov K.M."/>
            <person name="Suarez D.L."/>
            <person name="Swayne D.E."/>
        </authorList>
    </citation>
    <scope>NUCLEOTIDE SEQUENCE [LARGE SCALE GENOMIC DNA]</scope>
    <source>
        <strain evidence="8 9">KR-140</strain>
    </source>
</reference>
<dbReference type="PROSITE" id="PS01071">
    <property type="entry name" value="GRPE"/>
    <property type="match status" value="1"/>
</dbReference>
<proteinExistence type="inferred from homology"/>
<keyword evidence="3" id="KW-0963">Cytoplasm</keyword>
<evidence type="ECO:0000256" key="1">
    <source>
        <dbReference type="ARBA" id="ARBA00009054"/>
    </source>
</evidence>
<dbReference type="Gene3D" id="2.30.22.10">
    <property type="entry name" value="Head domain of nucleotide exchange factor GrpE"/>
    <property type="match status" value="1"/>
</dbReference>
<dbReference type="Pfam" id="PF01025">
    <property type="entry name" value="GrpE"/>
    <property type="match status" value="1"/>
</dbReference>
<dbReference type="GO" id="GO:0042803">
    <property type="term" value="F:protein homodimerization activity"/>
    <property type="evidence" value="ECO:0007669"/>
    <property type="project" value="InterPro"/>
</dbReference>
<evidence type="ECO:0000256" key="4">
    <source>
        <dbReference type="RuleBase" id="RU000639"/>
    </source>
</evidence>
<name>A0A1W1VR59_9DEIO</name>